<dbReference type="CDD" id="cd00172">
    <property type="entry name" value="serpin"/>
    <property type="match status" value="1"/>
</dbReference>
<dbReference type="InterPro" id="IPR042178">
    <property type="entry name" value="Serpin_sf_1"/>
</dbReference>
<dbReference type="Gene3D" id="2.30.39.10">
    <property type="entry name" value="Alpha-1-antitrypsin, domain 1"/>
    <property type="match status" value="1"/>
</dbReference>
<comment type="similarity">
    <text evidence="1 4">Belongs to the serpin family.</text>
</comment>
<dbReference type="VEuPathDB" id="VectorBase:LLOJ006403"/>
<keyword evidence="3" id="KW-0722">Serine protease inhibitor</keyword>
<evidence type="ECO:0000313" key="6">
    <source>
        <dbReference type="EnsemblMetazoa" id="LLOJ006403-PA"/>
    </source>
</evidence>
<reference evidence="6" key="1">
    <citation type="submission" date="2020-05" db="UniProtKB">
        <authorList>
            <consortium name="EnsemblMetazoa"/>
        </authorList>
    </citation>
    <scope>IDENTIFICATION</scope>
    <source>
        <strain evidence="6">Jacobina</strain>
    </source>
</reference>
<dbReference type="InterPro" id="IPR000215">
    <property type="entry name" value="Serpin_fam"/>
</dbReference>
<dbReference type="GO" id="GO:0004867">
    <property type="term" value="F:serine-type endopeptidase inhibitor activity"/>
    <property type="evidence" value="ECO:0007669"/>
    <property type="project" value="UniProtKB-KW"/>
</dbReference>
<accession>A0A1B0CNT1</accession>
<sequence>MLLANAIFFKSIWRHPFNETFKGDFNYRDGHQGQVNYMRVAKHMRSGTMQLSGPSGGLKWVEIPYAGGEFSMILIVPKTKNTLEELLSVLTPNHLSSIMDQLEYSMTHIVKLQMPKFHLKSRVSLTKSLLEMGVSNIFTSQSNLPYIALNAPVVRVTDAIQHAVLNVDELGTVATAVNTFSVITLSISVPDPEISFIVDEPFLALIVDKRQKVPLFITKIYNP</sequence>
<dbReference type="SUPFAM" id="SSF56574">
    <property type="entry name" value="Serpins"/>
    <property type="match status" value="1"/>
</dbReference>
<dbReference type="Proteomes" id="UP000092461">
    <property type="component" value="Unassembled WGS sequence"/>
</dbReference>
<keyword evidence="2" id="KW-0646">Protease inhibitor</keyword>
<dbReference type="AlphaFoldDB" id="A0A1B0CNT1"/>
<dbReference type="PANTHER" id="PTHR11461:SF211">
    <property type="entry name" value="GH10112P-RELATED"/>
    <property type="match status" value="1"/>
</dbReference>
<evidence type="ECO:0000256" key="2">
    <source>
        <dbReference type="ARBA" id="ARBA00022690"/>
    </source>
</evidence>
<dbReference type="GO" id="GO:0005615">
    <property type="term" value="C:extracellular space"/>
    <property type="evidence" value="ECO:0007669"/>
    <property type="project" value="InterPro"/>
</dbReference>
<proteinExistence type="inferred from homology"/>
<dbReference type="VEuPathDB" id="VectorBase:LLONM1_009132"/>
<organism evidence="6 7">
    <name type="scientific">Lutzomyia longipalpis</name>
    <name type="common">Sand fly</name>
    <dbReference type="NCBI Taxonomy" id="7200"/>
    <lineage>
        <taxon>Eukaryota</taxon>
        <taxon>Metazoa</taxon>
        <taxon>Ecdysozoa</taxon>
        <taxon>Arthropoda</taxon>
        <taxon>Hexapoda</taxon>
        <taxon>Insecta</taxon>
        <taxon>Pterygota</taxon>
        <taxon>Neoptera</taxon>
        <taxon>Endopterygota</taxon>
        <taxon>Diptera</taxon>
        <taxon>Nematocera</taxon>
        <taxon>Psychodoidea</taxon>
        <taxon>Psychodidae</taxon>
        <taxon>Lutzomyia</taxon>
        <taxon>Lutzomyia</taxon>
    </lineage>
</organism>
<dbReference type="PANTHER" id="PTHR11461">
    <property type="entry name" value="SERINE PROTEASE INHIBITOR, SERPIN"/>
    <property type="match status" value="1"/>
</dbReference>
<evidence type="ECO:0000256" key="3">
    <source>
        <dbReference type="ARBA" id="ARBA00022900"/>
    </source>
</evidence>
<dbReference type="Gene3D" id="3.30.497.10">
    <property type="entry name" value="Antithrombin, subunit I, domain 2"/>
    <property type="match status" value="1"/>
</dbReference>
<keyword evidence="7" id="KW-1185">Reference proteome</keyword>
<dbReference type="SMART" id="SM00093">
    <property type="entry name" value="SERPIN"/>
    <property type="match status" value="1"/>
</dbReference>
<evidence type="ECO:0000313" key="7">
    <source>
        <dbReference type="Proteomes" id="UP000092461"/>
    </source>
</evidence>
<name>A0A1B0CNT1_LUTLO</name>
<dbReference type="EnsemblMetazoa" id="LLOJ006403-RA">
    <property type="protein sequence ID" value="LLOJ006403-PA"/>
    <property type="gene ID" value="LLOJ006403"/>
</dbReference>
<dbReference type="InterPro" id="IPR036186">
    <property type="entry name" value="Serpin_sf"/>
</dbReference>
<evidence type="ECO:0000256" key="1">
    <source>
        <dbReference type="ARBA" id="ARBA00009500"/>
    </source>
</evidence>
<protein>
    <recommendedName>
        <fullName evidence="5">Serpin domain-containing protein</fullName>
    </recommendedName>
</protein>
<evidence type="ECO:0000259" key="5">
    <source>
        <dbReference type="SMART" id="SM00093"/>
    </source>
</evidence>
<dbReference type="Pfam" id="PF00079">
    <property type="entry name" value="Serpin"/>
    <property type="match status" value="1"/>
</dbReference>
<feature type="domain" description="Serpin" evidence="5">
    <location>
        <begin position="1"/>
        <end position="223"/>
    </location>
</feature>
<dbReference type="EMBL" id="AJWK01020830">
    <property type="status" value="NOT_ANNOTATED_CDS"/>
    <property type="molecule type" value="Genomic_DNA"/>
</dbReference>
<dbReference type="InterPro" id="IPR023796">
    <property type="entry name" value="Serpin_dom"/>
</dbReference>
<evidence type="ECO:0000256" key="4">
    <source>
        <dbReference type="RuleBase" id="RU000411"/>
    </source>
</evidence>
<dbReference type="InterPro" id="IPR042185">
    <property type="entry name" value="Serpin_sf_2"/>
</dbReference>